<accession>A0A381RP10</accession>
<organism evidence="1">
    <name type="scientific">marine metagenome</name>
    <dbReference type="NCBI Taxonomy" id="408172"/>
    <lineage>
        <taxon>unclassified sequences</taxon>
        <taxon>metagenomes</taxon>
        <taxon>ecological metagenomes</taxon>
    </lineage>
</organism>
<reference evidence="1" key="1">
    <citation type="submission" date="2018-05" db="EMBL/GenBank/DDBJ databases">
        <authorList>
            <person name="Lanie J.A."/>
            <person name="Ng W.-L."/>
            <person name="Kazmierczak K.M."/>
            <person name="Andrzejewski T.M."/>
            <person name="Davidsen T.M."/>
            <person name="Wayne K.J."/>
            <person name="Tettelin H."/>
            <person name="Glass J.I."/>
            <person name="Rusch D."/>
            <person name="Podicherti R."/>
            <person name="Tsui H.-C.T."/>
            <person name="Winkler M.E."/>
        </authorList>
    </citation>
    <scope>NUCLEOTIDE SEQUENCE</scope>
</reference>
<dbReference type="EMBL" id="UINC01002082">
    <property type="protein sequence ID" value="SUZ92698.1"/>
    <property type="molecule type" value="Genomic_DNA"/>
</dbReference>
<protein>
    <submittedName>
        <fullName evidence="1">Uncharacterized protein</fullName>
    </submittedName>
</protein>
<dbReference type="AlphaFoldDB" id="A0A381RP10"/>
<evidence type="ECO:0000313" key="1">
    <source>
        <dbReference type="EMBL" id="SUZ92698.1"/>
    </source>
</evidence>
<sequence>MANRQPSDLVGDIVDEIRDLADGCHGRFRIGPTSSG</sequence>
<proteinExistence type="predicted"/>
<gene>
    <name evidence="1" type="ORF">METZ01_LOCUS45552</name>
</gene>
<name>A0A381RP10_9ZZZZ</name>